<keyword evidence="4 7" id="KW-0812">Transmembrane</keyword>
<sequence length="74" mass="8218">MSSLYLAVLIAFFASTVTRVFGRKWSMFDGGLTFLVSATLNNMAVNLLMLILDRTLHDIGVGFANQSLPLYLPY</sequence>
<keyword evidence="6 7" id="KW-0472">Membrane</keyword>
<comment type="similarity">
    <text evidence="2">Belongs to the major facilitator superfamily. Sugar transporter (TC 2.A.1.1) family.</text>
</comment>
<accession>A0AAV7G5N5</accession>
<dbReference type="InterPro" id="IPR020846">
    <property type="entry name" value="MFS_dom"/>
</dbReference>
<dbReference type="InterPro" id="IPR036259">
    <property type="entry name" value="MFS_trans_sf"/>
</dbReference>
<dbReference type="PROSITE" id="PS50850">
    <property type="entry name" value="MFS"/>
    <property type="match status" value="1"/>
</dbReference>
<keyword evidence="5 7" id="KW-1133">Transmembrane helix</keyword>
<dbReference type="PANTHER" id="PTHR23500:SF574">
    <property type="entry name" value="SUGAR TRANSPORT PROTEIN 1"/>
    <property type="match status" value="1"/>
</dbReference>
<evidence type="ECO:0000256" key="7">
    <source>
        <dbReference type="SAM" id="Phobius"/>
    </source>
</evidence>
<gene>
    <name evidence="9" type="ORF">IEQ34_018990</name>
</gene>
<evidence type="ECO:0000256" key="1">
    <source>
        <dbReference type="ARBA" id="ARBA00004141"/>
    </source>
</evidence>
<evidence type="ECO:0000259" key="8">
    <source>
        <dbReference type="PROSITE" id="PS50850"/>
    </source>
</evidence>
<dbReference type="Proteomes" id="UP000775213">
    <property type="component" value="Unassembled WGS sequence"/>
</dbReference>
<dbReference type="InterPro" id="IPR005828">
    <property type="entry name" value="MFS_sugar_transport-like"/>
</dbReference>
<feature type="transmembrane region" description="Helical" evidence="7">
    <location>
        <begin position="32"/>
        <end position="52"/>
    </location>
</feature>
<dbReference type="InterPro" id="IPR045262">
    <property type="entry name" value="STP/PLT_plant"/>
</dbReference>
<proteinExistence type="inferred from homology"/>
<evidence type="ECO:0000256" key="3">
    <source>
        <dbReference type="ARBA" id="ARBA00022448"/>
    </source>
</evidence>
<protein>
    <recommendedName>
        <fullName evidence="8">Major facilitator superfamily (MFS) profile domain-containing protein</fullName>
    </recommendedName>
</protein>
<evidence type="ECO:0000256" key="5">
    <source>
        <dbReference type="ARBA" id="ARBA00022989"/>
    </source>
</evidence>
<evidence type="ECO:0000256" key="4">
    <source>
        <dbReference type="ARBA" id="ARBA00022692"/>
    </source>
</evidence>
<dbReference type="PANTHER" id="PTHR23500">
    <property type="entry name" value="SOLUTE CARRIER FAMILY 2, FACILITATED GLUCOSE TRANSPORTER"/>
    <property type="match status" value="1"/>
</dbReference>
<comment type="caution">
    <text evidence="9">The sequence shown here is derived from an EMBL/GenBank/DDBJ whole genome shotgun (WGS) entry which is preliminary data.</text>
</comment>
<dbReference type="Pfam" id="PF00083">
    <property type="entry name" value="Sugar_tr"/>
    <property type="match status" value="1"/>
</dbReference>
<evidence type="ECO:0000256" key="2">
    <source>
        <dbReference type="ARBA" id="ARBA00010992"/>
    </source>
</evidence>
<dbReference type="AlphaFoldDB" id="A0AAV7G5N5"/>
<keyword evidence="10" id="KW-1185">Reference proteome</keyword>
<dbReference type="GO" id="GO:0016020">
    <property type="term" value="C:membrane"/>
    <property type="evidence" value="ECO:0007669"/>
    <property type="project" value="UniProtKB-SubCell"/>
</dbReference>
<organism evidence="9 10">
    <name type="scientific">Dendrobium chrysotoxum</name>
    <name type="common">Orchid</name>
    <dbReference type="NCBI Taxonomy" id="161865"/>
    <lineage>
        <taxon>Eukaryota</taxon>
        <taxon>Viridiplantae</taxon>
        <taxon>Streptophyta</taxon>
        <taxon>Embryophyta</taxon>
        <taxon>Tracheophyta</taxon>
        <taxon>Spermatophyta</taxon>
        <taxon>Magnoliopsida</taxon>
        <taxon>Liliopsida</taxon>
        <taxon>Asparagales</taxon>
        <taxon>Orchidaceae</taxon>
        <taxon>Epidendroideae</taxon>
        <taxon>Malaxideae</taxon>
        <taxon>Dendrobiinae</taxon>
        <taxon>Dendrobium</taxon>
    </lineage>
</organism>
<reference evidence="9 10" key="1">
    <citation type="journal article" date="2021" name="Hortic Res">
        <title>Chromosome-scale assembly of the Dendrobium chrysotoxum genome enhances the understanding of orchid evolution.</title>
        <authorList>
            <person name="Zhang Y."/>
            <person name="Zhang G.Q."/>
            <person name="Zhang D."/>
            <person name="Liu X.D."/>
            <person name="Xu X.Y."/>
            <person name="Sun W.H."/>
            <person name="Yu X."/>
            <person name="Zhu X."/>
            <person name="Wang Z.W."/>
            <person name="Zhao X."/>
            <person name="Zhong W.Y."/>
            <person name="Chen H."/>
            <person name="Yin W.L."/>
            <person name="Huang T."/>
            <person name="Niu S.C."/>
            <person name="Liu Z.J."/>
        </authorList>
    </citation>
    <scope>NUCLEOTIDE SEQUENCE [LARGE SCALE GENOMIC DNA]</scope>
    <source>
        <strain evidence="9">Lindl</strain>
    </source>
</reference>
<dbReference type="Gene3D" id="1.20.1250.20">
    <property type="entry name" value="MFS general substrate transporter like domains"/>
    <property type="match status" value="1"/>
</dbReference>
<dbReference type="GO" id="GO:0015144">
    <property type="term" value="F:carbohydrate transmembrane transporter activity"/>
    <property type="evidence" value="ECO:0007669"/>
    <property type="project" value="InterPro"/>
</dbReference>
<name>A0AAV7G5N5_DENCH</name>
<keyword evidence="3" id="KW-0813">Transport</keyword>
<comment type="subcellular location">
    <subcellularLocation>
        <location evidence="1">Membrane</location>
        <topology evidence="1">Multi-pass membrane protein</topology>
    </subcellularLocation>
</comment>
<evidence type="ECO:0000313" key="10">
    <source>
        <dbReference type="Proteomes" id="UP000775213"/>
    </source>
</evidence>
<feature type="domain" description="Major facilitator superfamily (MFS) profile" evidence="8">
    <location>
        <begin position="1"/>
        <end position="74"/>
    </location>
</feature>
<evidence type="ECO:0000256" key="6">
    <source>
        <dbReference type="ARBA" id="ARBA00023136"/>
    </source>
</evidence>
<dbReference type="SUPFAM" id="SSF103473">
    <property type="entry name" value="MFS general substrate transporter"/>
    <property type="match status" value="1"/>
</dbReference>
<evidence type="ECO:0000313" key="9">
    <source>
        <dbReference type="EMBL" id="KAH0451691.1"/>
    </source>
</evidence>
<dbReference type="EMBL" id="JAGFBR010000017">
    <property type="protein sequence ID" value="KAH0451691.1"/>
    <property type="molecule type" value="Genomic_DNA"/>
</dbReference>